<dbReference type="AlphaFoldDB" id="A0A3S0L5M4"/>
<feature type="compositionally biased region" description="Basic and acidic residues" evidence="1">
    <location>
        <begin position="134"/>
        <end position="150"/>
    </location>
</feature>
<dbReference type="Proteomes" id="UP000489351">
    <property type="component" value="Unassembled WGS sequence"/>
</dbReference>
<proteinExistence type="predicted"/>
<dbReference type="PANTHER" id="PTHR34547:SF1">
    <property type="entry name" value="YACP-LIKE NYN DOMAIN PROTEIN"/>
    <property type="match status" value="1"/>
</dbReference>
<evidence type="ECO:0000256" key="1">
    <source>
        <dbReference type="SAM" id="MobiDB-lite"/>
    </source>
</evidence>
<evidence type="ECO:0008006" key="6">
    <source>
        <dbReference type="Google" id="ProtNLM"/>
    </source>
</evidence>
<dbReference type="CDD" id="cd10912">
    <property type="entry name" value="PIN_YacP-like"/>
    <property type="match status" value="1"/>
</dbReference>
<keyword evidence="5" id="KW-1185">Reference proteome</keyword>
<protein>
    <recommendedName>
        <fullName evidence="6">NYN domain-containing protein</fullName>
    </recommendedName>
</protein>
<evidence type="ECO:0000313" key="4">
    <source>
        <dbReference type="Proteomes" id="UP000279908"/>
    </source>
</evidence>
<organism evidence="3 4">
    <name type="scientific">Chlorobium phaeovibrioides</name>
    <dbReference type="NCBI Taxonomy" id="1094"/>
    <lineage>
        <taxon>Bacteria</taxon>
        <taxon>Pseudomonadati</taxon>
        <taxon>Chlorobiota</taxon>
        <taxon>Chlorobiia</taxon>
        <taxon>Chlorobiales</taxon>
        <taxon>Chlorobiaceae</taxon>
        <taxon>Chlorobium/Pelodictyon group</taxon>
        <taxon>Chlorobium</taxon>
    </lineage>
</organism>
<dbReference type="InterPro" id="IPR010298">
    <property type="entry name" value="YacP-like"/>
</dbReference>
<dbReference type="RefSeq" id="WP_126384310.1">
    <property type="nucleotide sequence ID" value="NZ_CP041698.1"/>
</dbReference>
<feature type="region of interest" description="Disordered" evidence="1">
    <location>
        <begin position="128"/>
        <end position="153"/>
    </location>
</feature>
<reference evidence="2 5" key="2">
    <citation type="submission" date="2019-11" db="EMBL/GenBank/DDBJ databases">
        <title>Green- and brown-colored morphotypes of Chlorobia in the stratified aquatic ecosystems of Kandalaksha Gulf (White Sea): A model for study of the accessory genome evolution.</title>
        <authorList>
            <person name="Grouzdev D.S."/>
        </authorList>
    </citation>
    <scope>NUCLEOTIDE SEQUENCE [LARGE SCALE GENOMIC DNA]</scope>
    <source>
        <strain evidence="2 5">ZM</strain>
    </source>
</reference>
<dbReference type="EMBL" id="WUBZ01000013">
    <property type="protein sequence ID" value="MWV54484.1"/>
    <property type="molecule type" value="Genomic_DNA"/>
</dbReference>
<dbReference type="EMBL" id="RXYK01000006">
    <property type="protein sequence ID" value="RTY38112.1"/>
    <property type="molecule type" value="Genomic_DNA"/>
</dbReference>
<evidence type="ECO:0000313" key="3">
    <source>
        <dbReference type="EMBL" id="RTY38112.1"/>
    </source>
</evidence>
<evidence type="ECO:0000313" key="2">
    <source>
        <dbReference type="EMBL" id="MWV54484.1"/>
    </source>
</evidence>
<evidence type="ECO:0000313" key="5">
    <source>
        <dbReference type="Proteomes" id="UP000489351"/>
    </source>
</evidence>
<gene>
    <name evidence="3" type="ORF">EKD02_05275</name>
    <name evidence="2" type="ORF">GJ685_05325</name>
</gene>
<dbReference type="Proteomes" id="UP000279908">
    <property type="component" value="Unassembled WGS sequence"/>
</dbReference>
<accession>A0A3S0L5M4</accession>
<name>A0A3S0L5M4_CHLPH</name>
<comment type="caution">
    <text evidence="3">The sequence shown here is derived from an EMBL/GenBank/DDBJ whole genome shotgun (WGS) entry which is preliminary data.</text>
</comment>
<dbReference type="Pfam" id="PF05991">
    <property type="entry name" value="NYN_YacP"/>
    <property type="match status" value="1"/>
</dbReference>
<dbReference type="PANTHER" id="PTHR34547">
    <property type="entry name" value="YACP-LIKE NYN DOMAIN PROTEIN"/>
    <property type="match status" value="1"/>
</dbReference>
<reference evidence="3 4" key="1">
    <citation type="submission" date="2018-12" db="EMBL/GenBank/DDBJ databases">
        <authorList>
            <person name="Lunina O.N."/>
            <person name="Grouzdev D.S."/>
            <person name="Gorlenko V.M."/>
            <person name="Savvichev A.S."/>
        </authorList>
    </citation>
    <scope>NUCLEOTIDE SEQUENCE [LARGE SCALE GENOMIC DNA]</scope>
    <source>
        <strain evidence="3 4">BrKhr-17</strain>
    </source>
</reference>
<sequence length="171" mass="19732">MNQRGREIVVDGYNLLHALYHPAPSTPLEPFRRKLEQRLLHFQTVHRRTLTLVYDGDGRHGDSSTHSPLHTVFTSRRKSADRWIVDYVKSLNPRVKMVTIVSSDEEIRRYASAFGAECIKSETFASMLTPRSGRKGDGGEQEDNRKKFSSDELTGDEVERWKLLFKRKQDG</sequence>